<feature type="compositionally biased region" description="Low complexity" evidence="1">
    <location>
        <begin position="510"/>
        <end position="533"/>
    </location>
</feature>
<reference evidence="2" key="1">
    <citation type="journal article" date="2021" name="Proc. Natl. Acad. Sci. U.S.A.">
        <title>Three genomes in the algal genus Volvox reveal the fate of a haploid sex-determining region after a transition to homothallism.</title>
        <authorList>
            <person name="Yamamoto K."/>
            <person name="Hamaji T."/>
            <person name="Kawai-Toyooka H."/>
            <person name="Matsuzaki R."/>
            <person name="Takahashi F."/>
            <person name="Nishimura Y."/>
            <person name="Kawachi M."/>
            <person name="Noguchi H."/>
            <person name="Minakuchi Y."/>
            <person name="Umen J.G."/>
            <person name="Toyoda A."/>
            <person name="Nozaki H."/>
        </authorList>
    </citation>
    <scope>NUCLEOTIDE SEQUENCE</scope>
    <source>
        <strain evidence="2">NIES-3780</strain>
    </source>
</reference>
<evidence type="ECO:0000313" key="2">
    <source>
        <dbReference type="EMBL" id="GIL59272.1"/>
    </source>
</evidence>
<dbReference type="Proteomes" id="UP000747399">
    <property type="component" value="Unassembled WGS sequence"/>
</dbReference>
<gene>
    <name evidence="2" type="ORF">Vafri_14181</name>
</gene>
<feature type="compositionally biased region" description="Polar residues" evidence="1">
    <location>
        <begin position="621"/>
        <end position="637"/>
    </location>
</feature>
<protein>
    <submittedName>
        <fullName evidence="2">Uncharacterized protein</fullName>
    </submittedName>
</protein>
<feature type="region of interest" description="Disordered" evidence="1">
    <location>
        <begin position="202"/>
        <end position="222"/>
    </location>
</feature>
<organism evidence="2 3">
    <name type="scientific">Volvox africanus</name>
    <dbReference type="NCBI Taxonomy" id="51714"/>
    <lineage>
        <taxon>Eukaryota</taxon>
        <taxon>Viridiplantae</taxon>
        <taxon>Chlorophyta</taxon>
        <taxon>core chlorophytes</taxon>
        <taxon>Chlorophyceae</taxon>
        <taxon>CS clade</taxon>
        <taxon>Chlamydomonadales</taxon>
        <taxon>Volvocaceae</taxon>
        <taxon>Volvox</taxon>
    </lineage>
</organism>
<feature type="region of interest" description="Disordered" evidence="1">
    <location>
        <begin position="466"/>
        <end position="566"/>
    </location>
</feature>
<evidence type="ECO:0000256" key="1">
    <source>
        <dbReference type="SAM" id="MobiDB-lite"/>
    </source>
</evidence>
<sequence length="825" mass="87719">MAPVGTVYPVAFWVWDAEKANASVVRFVEITDPCPPALNYDTAQYILCKDLTGRHYCSPIPCEQGNQIRPPSHESPVIALLADVAFVEYGTTPPYYMGPCATLPTGTSNSGAGARTQTCGAYALAKTTYADGYVEVIDLSNSIEVLDADTCDGVYETLDETVPPSPPPVITEQGLSKKAFNYYYSIMLKARTTSTSSLAKNGTTISSTANTTNTTEASNTPSSGPRAICKRCPFELLHLKGKCPPGTYFYEFSVRSPFTGAVTVKTLTVHIYFKSSITGYITAFPPYTNATQAALDINALAATVTALSTAAGQTPGAVLDIIANRNSATYRAAMSNVASSLKWLPIDQTDVLGLTAELQDGPLLPVVTAIPPVAPPPAANRSAPSVGGPISPQGTAVTEVTTMIKTTIIRMRVQIFVHMPTEVHMGPILSHSAFTSLMTKNNSFLVDELSAKLDVDLIAWWDTFPPDYNNDNEGDDEDDSGDRENKLGNVISDGVDGAPLGGYPDENSDDNSNTHTSRNNNNTITTNSSSSSSAFPAAEDAPVLDGSSTDGKHSGPQRRRLRRDNDAAHAGMAIKSSPPMAASAGDQTAVVPLDPFVHSMVSELTLELAGRQRREFPHFSTQPAELYSSPISPSIDDTGTGTAGAAAAAAAAASKGFAAVLTDEVNRRNGREDVGGNGKGEVFSNAVVLNDDSAQDRHHRRPYMRRKLAQQQQSPLPPAPGAPLASGFTFISADNKTKASVPTLGSIPSLTLAIEALVTSMKSQVSQLERDAQLLWSAANVSLSENAQRNAEDARKTQQMSEFAAFLIEQRGQLESVMNSSCQQN</sequence>
<accession>A0A8J4BDI3</accession>
<feature type="region of interest" description="Disordered" evidence="1">
    <location>
        <begin position="621"/>
        <end position="641"/>
    </location>
</feature>
<feature type="compositionally biased region" description="Low complexity" evidence="1">
    <location>
        <begin position="203"/>
        <end position="222"/>
    </location>
</feature>
<proteinExistence type="predicted"/>
<name>A0A8J4BDI3_9CHLO</name>
<dbReference type="AlphaFoldDB" id="A0A8J4BDI3"/>
<evidence type="ECO:0000313" key="3">
    <source>
        <dbReference type="Proteomes" id="UP000747399"/>
    </source>
</evidence>
<comment type="caution">
    <text evidence="2">The sequence shown here is derived from an EMBL/GenBank/DDBJ whole genome shotgun (WGS) entry which is preliminary data.</text>
</comment>
<dbReference type="EMBL" id="BNCO01000034">
    <property type="protein sequence ID" value="GIL59272.1"/>
    <property type="molecule type" value="Genomic_DNA"/>
</dbReference>
<feature type="compositionally biased region" description="Acidic residues" evidence="1">
    <location>
        <begin position="470"/>
        <end position="481"/>
    </location>
</feature>
<keyword evidence="3" id="KW-1185">Reference proteome</keyword>